<dbReference type="GeneID" id="73350169"/>
<evidence type="ECO:0000313" key="7">
    <source>
        <dbReference type="Proteomes" id="UP000830671"/>
    </source>
</evidence>
<dbReference type="Proteomes" id="UP000830671">
    <property type="component" value="Chromosome 9"/>
</dbReference>
<organism evidence="6 7">
    <name type="scientific">Colletotrichum lupini</name>
    <dbReference type="NCBI Taxonomy" id="145971"/>
    <lineage>
        <taxon>Eukaryota</taxon>
        <taxon>Fungi</taxon>
        <taxon>Dikarya</taxon>
        <taxon>Ascomycota</taxon>
        <taxon>Pezizomycotina</taxon>
        <taxon>Sordariomycetes</taxon>
        <taxon>Hypocreomycetidae</taxon>
        <taxon>Glomerellales</taxon>
        <taxon>Glomerellaceae</taxon>
        <taxon>Colletotrichum</taxon>
        <taxon>Colletotrichum acutatum species complex</taxon>
    </lineage>
</organism>
<protein>
    <recommendedName>
        <fullName evidence="8">Ankyrin repeat protein</fullName>
    </recommendedName>
</protein>
<evidence type="ECO:0000256" key="5">
    <source>
        <dbReference type="SAM" id="Phobius"/>
    </source>
</evidence>
<dbReference type="SUPFAM" id="SSF48403">
    <property type="entry name" value="Ankyrin repeat"/>
    <property type="match status" value="1"/>
</dbReference>
<dbReference type="Gene3D" id="1.25.40.20">
    <property type="entry name" value="Ankyrin repeat-containing domain"/>
    <property type="match status" value="1"/>
</dbReference>
<dbReference type="EMBL" id="CP019481">
    <property type="protein sequence ID" value="UQC90705.1"/>
    <property type="molecule type" value="Genomic_DNA"/>
</dbReference>
<dbReference type="AlphaFoldDB" id="A0A9Q8T825"/>
<evidence type="ECO:0000313" key="6">
    <source>
        <dbReference type="EMBL" id="UQC90705.1"/>
    </source>
</evidence>
<dbReference type="PANTHER" id="PTHR46680">
    <property type="entry name" value="NF-KAPPA-B INHIBITOR ALPHA"/>
    <property type="match status" value="1"/>
</dbReference>
<evidence type="ECO:0000256" key="2">
    <source>
        <dbReference type="ARBA" id="ARBA00023043"/>
    </source>
</evidence>
<dbReference type="SMART" id="SM00248">
    <property type="entry name" value="ANK"/>
    <property type="match status" value="3"/>
</dbReference>
<proteinExistence type="predicted"/>
<keyword evidence="7" id="KW-1185">Reference proteome</keyword>
<dbReference type="PROSITE" id="PS50088">
    <property type="entry name" value="ANK_REPEAT"/>
    <property type="match status" value="1"/>
</dbReference>
<dbReference type="GO" id="GO:0071356">
    <property type="term" value="P:cellular response to tumor necrosis factor"/>
    <property type="evidence" value="ECO:0007669"/>
    <property type="project" value="TreeGrafter"/>
</dbReference>
<dbReference type="GO" id="GO:0051059">
    <property type="term" value="F:NF-kappaB binding"/>
    <property type="evidence" value="ECO:0007669"/>
    <property type="project" value="TreeGrafter"/>
</dbReference>
<dbReference type="PANTHER" id="PTHR46680:SF3">
    <property type="entry name" value="NF-KAPPA-B INHIBITOR CACTUS"/>
    <property type="match status" value="1"/>
</dbReference>
<feature type="region of interest" description="Disordered" evidence="4">
    <location>
        <begin position="177"/>
        <end position="224"/>
    </location>
</feature>
<name>A0A9Q8T825_9PEZI</name>
<reference evidence="6" key="1">
    <citation type="journal article" date="2021" name="Mol. Plant Microbe Interact.">
        <title>Complete Genome Sequence of the Plant-Pathogenic Fungus Colletotrichum lupini.</title>
        <authorList>
            <person name="Baroncelli R."/>
            <person name="Pensec F."/>
            <person name="Da Lio D."/>
            <person name="Boufleur T."/>
            <person name="Vicente I."/>
            <person name="Sarrocco S."/>
            <person name="Picot A."/>
            <person name="Baraldi E."/>
            <person name="Sukno S."/>
            <person name="Thon M."/>
            <person name="Le Floch G."/>
        </authorList>
    </citation>
    <scope>NUCLEOTIDE SEQUENCE</scope>
    <source>
        <strain evidence="6">IMI 504893</strain>
    </source>
</reference>
<dbReference type="InterPro" id="IPR036770">
    <property type="entry name" value="Ankyrin_rpt-contain_sf"/>
</dbReference>
<feature type="repeat" description="ANK" evidence="3">
    <location>
        <begin position="272"/>
        <end position="304"/>
    </location>
</feature>
<keyword evidence="5" id="KW-0472">Membrane</keyword>
<evidence type="ECO:0000256" key="4">
    <source>
        <dbReference type="SAM" id="MobiDB-lite"/>
    </source>
</evidence>
<feature type="transmembrane region" description="Helical" evidence="5">
    <location>
        <begin position="21"/>
        <end position="41"/>
    </location>
</feature>
<keyword evidence="1" id="KW-0677">Repeat</keyword>
<evidence type="ECO:0000256" key="1">
    <source>
        <dbReference type="ARBA" id="ARBA00022737"/>
    </source>
</evidence>
<gene>
    <name evidence="6" type="ORF">CLUP02_16235</name>
</gene>
<feature type="compositionally biased region" description="Basic and acidic residues" evidence="4">
    <location>
        <begin position="197"/>
        <end position="210"/>
    </location>
</feature>
<sequence>MPTRGGDRTLTVPDLFRYIGLLIDILIFAILHVAFLLIFVLSTPHPYELHLPTGHPAQLRKAAAGRFGRNYPRSQLPTWITARIAKQYCPDSKTLDLIIFERCVVMWANNVVIGSDKNLVWIRFQLSAVPGNFTPCQIPILWILSEAPLRGVSHILRPFHLPFISFMDADTFDGMATGAAASDTPSRPIDNDSQTMDDTHASESPQRSKNESAQSLPGKEVDRTMTPQVETSLHLFLGKLDSESETEAKLAELSAILAASPEDIDTRSLKPPHKTPLQIAIRKDVSRTFNLLIQAGADVNVLDGENTHSFHHALKYWNSPYLKVLLERATTTWDPTFSGRCFLHDSDFYHQEESIMRRVFEFQRHFLNEQSSFLLQTPLNYTVLVQKKEGVAFLLEQEPDLGIVDCHGWSPLMTALKTSTSEIFDILVNYLFEPGRESTAKDVIIQNNNAGKSIFVEFCELSPEHEAWEASFAKLLDNIVDKFPHLDFNTTPVYEGLLDFAIFSTKHSKSKIVGEFAFRVVGWVLLDYEAEKGPY</sequence>
<dbReference type="Pfam" id="PF00023">
    <property type="entry name" value="Ank"/>
    <property type="match status" value="1"/>
</dbReference>
<keyword evidence="2 3" id="KW-0040">ANK repeat</keyword>
<dbReference type="InterPro" id="IPR002110">
    <property type="entry name" value="Ankyrin_rpt"/>
</dbReference>
<dbReference type="KEGG" id="clup:CLUP02_16235"/>
<keyword evidence="5" id="KW-1133">Transmembrane helix</keyword>
<dbReference type="GO" id="GO:0005829">
    <property type="term" value="C:cytosol"/>
    <property type="evidence" value="ECO:0007669"/>
    <property type="project" value="TreeGrafter"/>
</dbReference>
<dbReference type="RefSeq" id="XP_049152306.1">
    <property type="nucleotide sequence ID" value="XM_049295159.1"/>
</dbReference>
<evidence type="ECO:0008006" key="8">
    <source>
        <dbReference type="Google" id="ProtNLM"/>
    </source>
</evidence>
<keyword evidence="5" id="KW-0812">Transmembrane</keyword>
<dbReference type="InterPro" id="IPR051070">
    <property type="entry name" value="NF-kappa-B_inhibitor"/>
</dbReference>
<dbReference type="PROSITE" id="PS50297">
    <property type="entry name" value="ANK_REP_REGION"/>
    <property type="match status" value="1"/>
</dbReference>
<evidence type="ECO:0000256" key="3">
    <source>
        <dbReference type="PROSITE-ProRule" id="PRU00023"/>
    </source>
</evidence>
<accession>A0A9Q8T825</accession>